<keyword evidence="5" id="KW-0143">Chaperone</keyword>
<feature type="compositionally biased region" description="Low complexity" evidence="6">
    <location>
        <begin position="81"/>
        <end position="94"/>
    </location>
</feature>
<proteinExistence type="inferred from homology"/>
<organism evidence="7 8">
    <name type="scientific">Candidatus Segetimicrobium genomatis</name>
    <dbReference type="NCBI Taxonomy" id="2569760"/>
    <lineage>
        <taxon>Bacteria</taxon>
        <taxon>Bacillati</taxon>
        <taxon>Candidatus Sysuimicrobiota</taxon>
        <taxon>Candidatus Sysuimicrobiia</taxon>
        <taxon>Candidatus Sysuimicrobiales</taxon>
        <taxon>Candidatus Segetimicrobiaceae</taxon>
        <taxon>Candidatus Segetimicrobium</taxon>
    </lineage>
</organism>
<evidence type="ECO:0000256" key="1">
    <source>
        <dbReference type="ARBA" id="ARBA00009625"/>
    </source>
</evidence>
<evidence type="ECO:0000256" key="2">
    <source>
        <dbReference type="ARBA" id="ARBA00022741"/>
    </source>
</evidence>
<dbReference type="Gene3D" id="3.40.50.300">
    <property type="entry name" value="P-loop containing nucleotide triphosphate hydrolases"/>
    <property type="match status" value="1"/>
</dbReference>
<comment type="similarity">
    <text evidence="1">Belongs to the SIMIBI class G3E GTPase family. ArgK/MeaB subfamily.</text>
</comment>
<dbReference type="EMBL" id="VBAO01000229">
    <property type="protein sequence ID" value="TMI80297.1"/>
    <property type="molecule type" value="Genomic_DNA"/>
</dbReference>
<evidence type="ECO:0000313" key="7">
    <source>
        <dbReference type="EMBL" id="TMI80297.1"/>
    </source>
</evidence>
<evidence type="ECO:0000256" key="5">
    <source>
        <dbReference type="ARBA" id="ARBA00023186"/>
    </source>
</evidence>
<gene>
    <name evidence="7" type="primary">meaB</name>
    <name evidence="7" type="ORF">E6H04_08905</name>
</gene>
<dbReference type="PANTHER" id="PTHR43087">
    <property type="entry name" value="LYSINE/ARGININE/ORNITHINE TRANSPORT SYSTEM KINASE"/>
    <property type="match status" value="1"/>
</dbReference>
<keyword evidence="4" id="KW-0342">GTP-binding</keyword>
<dbReference type="InterPro" id="IPR005129">
    <property type="entry name" value="GTPase_ArgK"/>
</dbReference>
<comment type="caution">
    <text evidence="7">The sequence shown here is derived from an EMBL/GenBank/DDBJ whole genome shotgun (WGS) entry which is preliminary data.</text>
</comment>
<evidence type="ECO:0000256" key="3">
    <source>
        <dbReference type="ARBA" id="ARBA00022801"/>
    </source>
</evidence>
<evidence type="ECO:0000313" key="8">
    <source>
        <dbReference type="Proteomes" id="UP000320048"/>
    </source>
</evidence>
<keyword evidence="2" id="KW-0547">Nucleotide-binding</keyword>
<dbReference type="Pfam" id="PF03308">
    <property type="entry name" value="MeaB"/>
    <property type="match status" value="1"/>
</dbReference>
<protein>
    <submittedName>
        <fullName evidence="7">Methylmalonyl Co-A mutase-associated GTPase MeaB</fullName>
    </submittedName>
</protein>
<dbReference type="InterPro" id="IPR027417">
    <property type="entry name" value="P-loop_NTPase"/>
</dbReference>
<dbReference type="PANTHER" id="PTHR43087:SF1">
    <property type="entry name" value="LAO_AO TRANSPORT SYSTEM ATPASE"/>
    <property type="match status" value="1"/>
</dbReference>
<dbReference type="InterPro" id="IPR052040">
    <property type="entry name" value="GTPase/Isobutyryl-CoA_mutase"/>
</dbReference>
<sequence>MHHPRRQHLPQRGRGRPPHDRGLRRRVPDGHQPGAGHGRAGGPGRVRPRRRPPGGNRPRDPGRPAGADRHAPALGHRDPAGRPARGARYAAPDGVQGQAGRGQPPPLRGERAIDARGTGVIPPRAADEAAATEAGGRRRLGRLLTAVENDPAAAAEIVRSMWARAGGARRIGVTGPSGVGKSTLVDHLIAMARADGSTVAVVAVDPSSPYSGGAILGDRVRMLRHSGDPGVYIRSMAARDHLGGLAAATRDAAHVLDAFGFGVLILETVGVGQSELDVMRAADTIVVVMAPGLGDSIQTLKAGILEIADLLVVNKADRQGAKETALQLREMRHLAPKPSGWDVPILQTVASEGTGIAELWQAIRQHWDYLRASGEYEVRRGRGTVREVMDLVERALAARLRATLGAPGQVGEILERARNGALDPHSAAQAILDRLLTQSR</sequence>
<feature type="compositionally biased region" description="Basic and acidic residues" evidence="6">
    <location>
        <begin position="17"/>
        <end position="29"/>
    </location>
</feature>
<dbReference type="SUPFAM" id="SSF52540">
    <property type="entry name" value="P-loop containing nucleoside triphosphate hydrolases"/>
    <property type="match status" value="1"/>
</dbReference>
<feature type="compositionally biased region" description="Basic and acidic residues" evidence="6">
    <location>
        <begin position="57"/>
        <end position="80"/>
    </location>
</feature>
<dbReference type="GO" id="GO:0003924">
    <property type="term" value="F:GTPase activity"/>
    <property type="evidence" value="ECO:0007669"/>
    <property type="project" value="InterPro"/>
</dbReference>
<dbReference type="Proteomes" id="UP000320048">
    <property type="component" value="Unassembled WGS sequence"/>
</dbReference>
<evidence type="ECO:0000256" key="6">
    <source>
        <dbReference type="SAM" id="MobiDB-lite"/>
    </source>
</evidence>
<reference evidence="7 8" key="1">
    <citation type="journal article" date="2019" name="Nat. Microbiol.">
        <title>Mediterranean grassland soil C-N compound turnover is dependent on rainfall and depth, and is mediated by genomically divergent microorganisms.</title>
        <authorList>
            <person name="Diamond S."/>
            <person name="Andeer P.F."/>
            <person name="Li Z."/>
            <person name="Crits-Christoph A."/>
            <person name="Burstein D."/>
            <person name="Anantharaman K."/>
            <person name="Lane K.R."/>
            <person name="Thomas B.C."/>
            <person name="Pan C."/>
            <person name="Northen T.R."/>
            <person name="Banfield J.F."/>
        </authorList>
    </citation>
    <scope>NUCLEOTIDE SEQUENCE [LARGE SCALE GENOMIC DNA]</scope>
    <source>
        <strain evidence="7">NP_7</strain>
    </source>
</reference>
<feature type="compositionally biased region" description="Basic residues" evidence="6">
    <location>
        <begin position="1"/>
        <end position="16"/>
    </location>
</feature>
<name>A0A537J9S7_9BACT</name>
<accession>A0A537J9S7</accession>
<dbReference type="AlphaFoldDB" id="A0A537J9S7"/>
<dbReference type="GO" id="GO:0005525">
    <property type="term" value="F:GTP binding"/>
    <property type="evidence" value="ECO:0007669"/>
    <property type="project" value="UniProtKB-KW"/>
</dbReference>
<evidence type="ECO:0000256" key="4">
    <source>
        <dbReference type="ARBA" id="ARBA00023134"/>
    </source>
</evidence>
<keyword evidence="3" id="KW-0378">Hydrolase</keyword>
<dbReference type="NCBIfam" id="TIGR00750">
    <property type="entry name" value="lao"/>
    <property type="match status" value="1"/>
</dbReference>
<feature type="region of interest" description="Disordered" evidence="6">
    <location>
        <begin position="1"/>
        <end position="135"/>
    </location>
</feature>
<dbReference type="CDD" id="cd03114">
    <property type="entry name" value="MMAA-like"/>
    <property type="match status" value="1"/>
</dbReference>
<feature type="compositionally biased region" description="Gly residues" evidence="6">
    <location>
        <begin position="33"/>
        <end position="44"/>
    </location>
</feature>